<protein>
    <submittedName>
        <fullName evidence="1">Uncharacterized protein</fullName>
    </submittedName>
</protein>
<evidence type="ECO:0000313" key="2">
    <source>
        <dbReference type="Proteomes" id="UP001295794"/>
    </source>
</evidence>
<dbReference type="AlphaFoldDB" id="A0AAD2Q1Q5"/>
<reference evidence="1" key="1">
    <citation type="submission" date="2023-11" db="EMBL/GenBank/DDBJ databases">
        <authorList>
            <person name="De Vega J J."/>
            <person name="De Vega J J."/>
        </authorList>
    </citation>
    <scope>NUCLEOTIDE SEQUENCE</scope>
</reference>
<dbReference type="EMBL" id="CAVNYO010000109">
    <property type="protein sequence ID" value="CAK5266381.1"/>
    <property type="molecule type" value="Genomic_DNA"/>
</dbReference>
<sequence>MSYRKDRIGVLARQVVPAHLSQDEFAQNVHAVVNACSDLPEFQNNILELDIVFPNDRNAASVQQSGLPGLQNVVLLLFQCRSKENFIQLLSDSRVQATFAKAETDFQFLSTLTLCSADIFDRIPLANQPVEDTPRAGGLALFRFESDAAAQVYVNRVTEFGQFFRLPSVVRLVRGYATWVGNEAMAQDLRELGFKTLDHAVVSIVESESFDVFTEITREVSSTTMVSSALENVKLADGSFSSSATIVSKKKREGN</sequence>
<proteinExistence type="predicted"/>
<keyword evidence="2" id="KW-1185">Reference proteome</keyword>
<gene>
    <name evidence="1" type="ORF">MYCIT1_LOCUS8076</name>
</gene>
<name>A0AAD2Q1Q5_9AGAR</name>
<comment type="caution">
    <text evidence="1">The sequence shown here is derived from an EMBL/GenBank/DDBJ whole genome shotgun (WGS) entry which is preliminary data.</text>
</comment>
<accession>A0AAD2Q1Q5</accession>
<evidence type="ECO:0000313" key="1">
    <source>
        <dbReference type="EMBL" id="CAK5266381.1"/>
    </source>
</evidence>
<dbReference type="Proteomes" id="UP001295794">
    <property type="component" value="Unassembled WGS sequence"/>
</dbReference>
<organism evidence="1 2">
    <name type="scientific">Mycena citricolor</name>
    <dbReference type="NCBI Taxonomy" id="2018698"/>
    <lineage>
        <taxon>Eukaryota</taxon>
        <taxon>Fungi</taxon>
        <taxon>Dikarya</taxon>
        <taxon>Basidiomycota</taxon>
        <taxon>Agaricomycotina</taxon>
        <taxon>Agaricomycetes</taxon>
        <taxon>Agaricomycetidae</taxon>
        <taxon>Agaricales</taxon>
        <taxon>Marasmiineae</taxon>
        <taxon>Mycenaceae</taxon>
        <taxon>Mycena</taxon>
    </lineage>
</organism>